<keyword evidence="1" id="KW-0645">Protease</keyword>
<dbReference type="CDD" id="cd15482">
    <property type="entry name" value="Sialidase_non-viral"/>
    <property type="match status" value="1"/>
</dbReference>
<dbReference type="SUPFAM" id="SSF55486">
    <property type="entry name" value="Metalloproteases ('zincins'), catalytic domain"/>
    <property type="match status" value="1"/>
</dbReference>
<gene>
    <name evidence="6" type="ORF">MFU01_12080</name>
</gene>
<accession>A0A511SWA0</accession>
<evidence type="ECO:0000313" key="6">
    <source>
        <dbReference type="EMBL" id="GEN06171.1"/>
    </source>
</evidence>
<dbReference type="AlphaFoldDB" id="A0A511SWA0"/>
<evidence type="ECO:0000256" key="2">
    <source>
        <dbReference type="ARBA" id="ARBA00022723"/>
    </source>
</evidence>
<evidence type="ECO:0000259" key="5">
    <source>
        <dbReference type="Pfam" id="PF00413"/>
    </source>
</evidence>
<dbReference type="InterPro" id="IPR036278">
    <property type="entry name" value="Sialidase_sf"/>
</dbReference>
<keyword evidence="4" id="KW-0862">Zinc</keyword>
<dbReference type="GO" id="GO:0006508">
    <property type="term" value="P:proteolysis"/>
    <property type="evidence" value="ECO:0007669"/>
    <property type="project" value="UniProtKB-KW"/>
</dbReference>
<dbReference type="STRING" id="1334629.MFUL124B02_34825"/>
<evidence type="ECO:0000256" key="4">
    <source>
        <dbReference type="ARBA" id="ARBA00022833"/>
    </source>
</evidence>
<protein>
    <recommendedName>
        <fullName evidence="5">Peptidase M10 metallopeptidase domain-containing protein</fullName>
    </recommendedName>
</protein>
<evidence type="ECO:0000256" key="1">
    <source>
        <dbReference type="ARBA" id="ARBA00022670"/>
    </source>
</evidence>
<dbReference type="SUPFAM" id="SSF50939">
    <property type="entry name" value="Sialidases"/>
    <property type="match status" value="1"/>
</dbReference>
<dbReference type="Proteomes" id="UP000321514">
    <property type="component" value="Unassembled WGS sequence"/>
</dbReference>
<comment type="caution">
    <text evidence="6">The sequence shown here is derived from an EMBL/GenBank/DDBJ whole genome shotgun (WGS) entry which is preliminary data.</text>
</comment>
<dbReference type="RefSeq" id="WP_074950992.1">
    <property type="nucleotide sequence ID" value="NZ_BJXR01000014.1"/>
</dbReference>
<dbReference type="GO" id="GO:0004222">
    <property type="term" value="F:metalloendopeptidase activity"/>
    <property type="evidence" value="ECO:0007669"/>
    <property type="project" value="InterPro"/>
</dbReference>
<dbReference type="GO" id="GO:0008270">
    <property type="term" value="F:zinc ion binding"/>
    <property type="evidence" value="ECO:0007669"/>
    <property type="project" value="InterPro"/>
</dbReference>
<keyword evidence="2" id="KW-0479">Metal-binding</keyword>
<dbReference type="EMBL" id="BJXR01000014">
    <property type="protein sequence ID" value="GEN06171.1"/>
    <property type="molecule type" value="Genomic_DNA"/>
</dbReference>
<dbReference type="InterPro" id="IPR001818">
    <property type="entry name" value="Pept_M10_metallopeptidase"/>
</dbReference>
<feature type="domain" description="Peptidase M10 metallopeptidase" evidence="5">
    <location>
        <begin position="94"/>
        <end position="158"/>
    </location>
</feature>
<dbReference type="Gene3D" id="2.120.10.10">
    <property type="match status" value="1"/>
</dbReference>
<dbReference type="Gene3D" id="3.40.390.10">
    <property type="entry name" value="Collagenase (Catalytic Domain)"/>
    <property type="match status" value="1"/>
</dbReference>
<evidence type="ECO:0000256" key="3">
    <source>
        <dbReference type="ARBA" id="ARBA00022801"/>
    </source>
</evidence>
<dbReference type="GO" id="GO:0031012">
    <property type="term" value="C:extracellular matrix"/>
    <property type="evidence" value="ECO:0007669"/>
    <property type="project" value="InterPro"/>
</dbReference>
<proteinExistence type="predicted"/>
<reference evidence="6 7" key="1">
    <citation type="submission" date="2019-07" db="EMBL/GenBank/DDBJ databases">
        <title>Whole genome shotgun sequence of Myxococcus fulvus NBRC 100333.</title>
        <authorList>
            <person name="Hosoyama A."/>
            <person name="Uohara A."/>
            <person name="Ohji S."/>
            <person name="Ichikawa N."/>
        </authorList>
    </citation>
    <scope>NUCLEOTIDE SEQUENCE [LARGE SCALE GENOMIC DNA]</scope>
    <source>
        <strain evidence="6 7">NBRC 100333</strain>
    </source>
</reference>
<sequence length="473" mass="51645">MNWDSFEAQGIPASWRDPFMSCLYNAIVKWRTIGAFRLKPAVYGYTTRTVASSGEIIVQMNEKHVDGSRVASTFGTGSAITIIFHRKSSNGTPWNFTPHRNTTGAIDMQGVAIHEFGHAFGLDHEDGITTAVMFPSVHAGMRHGPTTKDYTDVRALYGARDYDRVYMKRSTDNGVSWSAFPTNLSGIGVTTSIDPTALRDTSQTVFFYTGAGKNPQWIRGNADGSVYDTSKWFVFGGERSIYGTTGHGWNNDYIMAWVDPLNDAMQIRMVKSTDGGVSWFGVGNVAGATTIGTPAVHKLTDTVWILAYAKLDRANSNNDGQVVTRVSTNGGWNWGPEVAVPVPAYYRALAGVSITSSGNGFIRIGFSWSDDILHSAYRVRTMKLHWDGANLVYDGLLYGTDETRTQPSLAKSLSGMHQAVRGTNFAGVLYSRTSPNDGSEWGTAGPEIAPGSLVTPSVSAHRDYSFVFAHYLQ</sequence>
<dbReference type="Pfam" id="PF00413">
    <property type="entry name" value="Peptidase_M10"/>
    <property type="match status" value="1"/>
</dbReference>
<dbReference type="InterPro" id="IPR024079">
    <property type="entry name" value="MetalloPept_cat_dom_sf"/>
</dbReference>
<keyword evidence="3" id="KW-0378">Hydrolase</keyword>
<evidence type="ECO:0000313" key="7">
    <source>
        <dbReference type="Proteomes" id="UP000321514"/>
    </source>
</evidence>
<organism evidence="6 7">
    <name type="scientific">Myxococcus fulvus</name>
    <dbReference type="NCBI Taxonomy" id="33"/>
    <lineage>
        <taxon>Bacteria</taxon>
        <taxon>Pseudomonadati</taxon>
        <taxon>Myxococcota</taxon>
        <taxon>Myxococcia</taxon>
        <taxon>Myxococcales</taxon>
        <taxon>Cystobacterineae</taxon>
        <taxon>Myxococcaceae</taxon>
        <taxon>Myxococcus</taxon>
    </lineage>
</organism>
<name>A0A511SWA0_MYXFU</name>